<protein>
    <recommendedName>
        <fullName evidence="2">N-acetyltransferase domain-containing protein</fullName>
    </recommendedName>
</protein>
<evidence type="ECO:0000313" key="1">
    <source>
        <dbReference type="EMBL" id="MXY34166.1"/>
    </source>
</evidence>
<organism evidence="1">
    <name type="scientific">Boseongicola sp. SB0664_bin_43</name>
    <dbReference type="NCBI Taxonomy" id="2604844"/>
    <lineage>
        <taxon>Bacteria</taxon>
        <taxon>Pseudomonadati</taxon>
        <taxon>Pseudomonadota</taxon>
        <taxon>Alphaproteobacteria</taxon>
        <taxon>Rhodobacterales</taxon>
        <taxon>Paracoccaceae</taxon>
        <taxon>Boseongicola</taxon>
    </lineage>
</organism>
<dbReference type="InterPro" id="IPR016181">
    <property type="entry name" value="Acyl_CoA_acyltransferase"/>
</dbReference>
<evidence type="ECO:0008006" key="2">
    <source>
        <dbReference type="Google" id="ProtNLM"/>
    </source>
</evidence>
<dbReference type="SUPFAM" id="SSF55729">
    <property type="entry name" value="Acyl-CoA N-acyltransferases (Nat)"/>
    <property type="match status" value="1"/>
</dbReference>
<reference evidence="1" key="1">
    <citation type="submission" date="2019-09" db="EMBL/GenBank/DDBJ databases">
        <title>Characterisation of the sponge microbiome using genome-centric metagenomics.</title>
        <authorList>
            <person name="Engelberts J.P."/>
            <person name="Robbins S.J."/>
            <person name="De Goeij J.M."/>
            <person name="Aranda M."/>
            <person name="Bell S.C."/>
            <person name="Webster N.S."/>
        </authorList>
    </citation>
    <scope>NUCLEOTIDE SEQUENCE</scope>
    <source>
        <strain evidence="1">SB0664_bin_43</strain>
    </source>
</reference>
<dbReference type="Gene3D" id="3.40.630.30">
    <property type="match status" value="1"/>
</dbReference>
<gene>
    <name evidence="1" type="ORF">F4Y60_08785</name>
</gene>
<dbReference type="EMBL" id="VXRY01000348">
    <property type="protein sequence ID" value="MXY34166.1"/>
    <property type="molecule type" value="Genomic_DNA"/>
</dbReference>
<proteinExistence type="predicted"/>
<comment type="caution">
    <text evidence="1">The sequence shown here is derived from an EMBL/GenBank/DDBJ whole genome shotgun (WGS) entry which is preliminary data.</text>
</comment>
<name>A0A6B0Y4X7_9RHOB</name>
<accession>A0A6B0Y4X7</accession>
<dbReference type="AlphaFoldDB" id="A0A6B0Y4X7"/>
<sequence>MTVPPVPAGLDSIAGSGGLRDVVEGCLALHAQDFPAGAGLRLATMADLPTLVDIVDWATSQTKREGLFLRMSEEFLAEFIRYGIVLLPMSDSKILGYSNAMQANSAHPPFLDGPYSRAPGLLFGTVLGPEGRAQGWHGRLIRIRMDIFRMAGFVSVQCTVSPFNQVSLGNLLAAEFRAYGLKDMLDGHPRFLLRHDFGQKAISGQCRKLVLPKSGSVADHKALLADGYVGVSLERGEAASLCYVAGSG</sequence>